<dbReference type="PRINTS" id="PR00237">
    <property type="entry name" value="GPCRRHODOPSN"/>
</dbReference>
<keyword evidence="12" id="KW-1185">Reference proteome</keyword>
<evidence type="ECO:0000256" key="8">
    <source>
        <dbReference type="RuleBase" id="RU000688"/>
    </source>
</evidence>
<keyword evidence="6 8" id="KW-0675">Receptor</keyword>
<gene>
    <name evidence="11" type="ORF">MAR_036516</name>
</gene>
<evidence type="ECO:0000256" key="7">
    <source>
        <dbReference type="ARBA" id="ARBA00023224"/>
    </source>
</evidence>
<name>A0ABY7FMP6_MYAAR</name>
<keyword evidence="7 8" id="KW-0807">Transducer</keyword>
<dbReference type="PROSITE" id="PS50262">
    <property type="entry name" value="G_PROTEIN_RECEP_F1_2"/>
    <property type="match status" value="1"/>
</dbReference>
<dbReference type="Pfam" id="PF00001">
    <property type="entry name" value="7tm_1"/>
    <property type="match status" value="1"/>
</dbReference>
<feature type="transmembrane region" description="Helical" evidence="9">
    <location>
        <begin position="223"/>
        <end position="241"/>
    </location>
</feature>
<reference evidence="11" key="1">
    <citation type="submission" date="2022-11" db="EMBL/GenBank/DDBJ databases">
        <title>Centuries of genome instability and evolution in soft-shell clam transmissible cancer (bioRxiv).</title>
        <authorList>
            <person name="Hart S.F.M."/>
            <person name="Yonemitsu M.A."/>
            <person name="Giersch R.M."/>
            <person name="Beal B.F."/>
            <person name="Arriagada G."/>
            <person name="Davis B.W."/>
            <person name="Ostrander E.A."/>
            <person name="Goff S.P."/>
            <person name="Metzger M.J."/>
        </authorList>
    </citation>
    <scope>NUCLEOTIDE SEQUENCE</scope>
    <source>
        <strain evidence="11">MELC-2E11</strain>
        <tissue evidence="11">Siphon/mantle</tissue>
    </source>
</reference>
<evidence type="ECO:0000256" key="1">
    <source>
        <dbReference type="ARBA" id="ARBA00004141"/>
    </source>
</evidence>
<dbReference type="Gene3D" id="1.20.1070.10">
    <property type="entry name" value="Rhodopsin 7-helix transmembrane proteins"/>
    <property type="match status" value="1"/>
</dbReference>
<evidence type="ECO:0000256" key="6">
    <source>
        <dbReference type="ARBA" id="ARBA00023170"/>
    </source>
</evidence>
<accession>A0ABY7FMP6</accession>
<feature type="transmembrane region" description="Helical" evidence="9">
    <location>
        <begin position="76"/>
        <end position="96"/>
    </location>
</feature>
<evidence type="ECO:0000256" key="4">
    <source>
        <dbReference type="ARBA" id="ARBA00023040"/>
    </source>
</evidence>
<feature type="domain" description="G-protein coupled receptors family 1 profile" evidence="10">
    <location>
        <begin position="1"/>
        <end position="283"/>
    </location>
</feature>
<evidence type="ECO:0000256" key="2">
    <source>
        <dbReference type="ARBA" id="ARBA00022692"/>
    </source>
</evidence>
<evidence type="ECO:0000259" key="10">
    <source>
        <dbReference type="PROSITE" id="PS50262"/>
    </source>
</evidence>
<dbReference type="SUPFAM" id="SSF81321">
    <property type="entry name" value="Family A G protein-coupled receptor-like"/>
    <property type="match status" value="1"/>
</dbReference>
<feature type="transmembrane region" description="Helical" evidence="9">
    <location>
        <begin position="127"/>
        <end position="150"/>
    </location>
</feature>
<dbReference type="PROSITE" id="PS00237">
    <property type="entry name" value="G_PROTEIN_RECEP_F1_1"/>
    <property type="match status" value="1"/>
</dbReference>
<comment type="similarity">
    <text evidence="8">Belongs to the G-protein coupled receptor 1 family.</text>
</comment>
<keyword evidence="3 9" id="KW-1133">Transmembrane helix</keyword>
<evidence type="ECO:0000256" key="5">
    <source>
        <dbReference type="ARBA" id="ARBA00023136"/>
    </source>
</evidence>
<dbReference type="PANTHER" id="PTHR45695:SF15">
    <property type="entry name" value="OPSIN RH2"/>
    <property type="match status" value="1"/>
</dbReference>
<sequence length="407" mass="46697">MTSKKLRIRRRLSSLLTCAAFFSYTWKFGAALCKLVHYVQNVSILCSVMNLTVLSLERYYAIIHPIRAKCVSTVTLAKKIIAVIWLLSAIMATPIIEGRIHKHVGNGNRTGYWCSVSWDRPVYGQLYGVYMFLAILVIPLCLMVFAYSSICHRVWKLHKQRPNVVQHRSVRMEHPRLESTTTLESPAAIEMHTLSSSKNGKMLRSLTHKSSASKGEHHTRKQVIKMLVAIVLLYLICWGPITVNNLLVAFGCLDDLHLGFLRPMRIAFFLMSYFNSCTNPIVYAFMSRHFRNTFKHTLFMLCRKHTIIRQTRVRRNHGLGNTRSASFYSGQHTSLRASRTFQTVYDFRDRKLKPHRYGNSGGTQLDVKSEPLGNRYTLNLDLPPPCRTNCDDVTVLSDTDKENIRPV</sequence>
<comment type="subcellular location">
    <subcellularLocation>
        <location evidence="1">Membrane</location>
        <topology evidence="1">Multi-pass membrane protein</topology>
    </subcellularLocation>
</comment>
<evidence type="ECO:0000313" key="11">
    <source>
        <dbReference type="EMBL" id="WAR22847.1"/>
    </source>
</evidence>
<evidence type="ECO:0000256" key="9">
    <source>
        <dbReference type="SAM" id="Phobius"/>
    </source>
</evidence>
<dbReference type="PANTHER" id="PTHR45695">
    <property type="entry name" value="LEUCOKININ RECEPTOR-RELATED"/>
    <property type="match status" value="1"/>
</dbReference>
<evidence type="ECO:0000313" key="12">
    <source>
        <dbReference type="Proteomes" id="UP001164746"/>
    </source>
</evidence>
<protein>
    <submittedName>
        <fullName evidence="11">OX2R-like protein</fullName>
    </submittedName>
</protein>
<feature type="transmembrane region" description="Helical" evidence="9">
    <location>
        <begin position="37"/>
        <end position="56"/>
    </location>
</feature>
<feature type="transmembrane region" description="Helical" evidence="9">
    <location>
        <begin position="266"/>
        <end position="286"/>
    </location>
</feature>
<dbReference type="Proteomes" id="UP001164746">
    <property type="component" value="Chromosome 13"/>
</dbReference>
<proteinExistence type="inferred from homology"/>
<keyword evidence="5 9" id="KW-0472">Membrane</keyword>
<keyword evidence="4 8" id="KW-0297">G-protein coupled receptor</keyword>
<evidence type="ECO:0000256" key="3">
    <source>
        <dbReference type="ARBA" id="ARBA00022989"/>
    </source>
</evidence>
<dbReference type="EMBL" id="CP111024">
    <property type="protein sequence ID" value="WAR22847.1"/>
    <property type="molecule type" value="Genomic_DNA"/>
</dbReference>
<organism evidence="11 12">
    <name type="scientific">Mya arenaria</name>
    <name type="common">Soft-shell clam</name>
    <dbReference type="NCBI Taxonomy" id="6604"/>
    <lineage>
        <taxon>Eukaryota</taxon>
        <taxon>Metazoa</taxon>
        <taxon>Spiralia</taxon>
        <taxon>Lophotrochozoa</taxon>
        <taxon>Mollusca</taxon>
        <taxon>Bivalvia</taxon>
        <taxon>Autobranchia</taxon>
        <taxon>Heteroconchia</taxon>
        <taxon>Euheterodonta</taxon>
        <taxon>Imparidentia</taxon>
        <taxon>Neoheterodontei</taxon>
        <taxon>Myida</taxon>
        <taxon>Myoidea</taxon>
        <taxon>Myidae</taxon>
        <taxon>Mya</taxon>
    </lineage>
</organism>
<dbReference type="InterPro" id="IPR017452">
    <property type="entry name" value="GPCR_Rhodpsn_7TM"/>
</dbReference>
<dbReference type="InterPro" id="IPR000276">
    <property type="entry name" value="GPCR_Rhodpsn"/>
</dbReference>
<keyword evidence="2 8" id="KW-0812">Transmembrane</keyword>